<protein>
    <submittedName>
        <fullName evidence="2">Uncharacterized protein</fullName>
    </submittedName>
</protein>
<dbReference type="AlphaFoldDB" id="A0A8T3BQA4"/>
<proteinExistence type="predicted"/>
<keyword evidence="1" id="KW-0472">Membrane</keyword>
<sequence length="51" mass="6438">MRVLGWMSGYTLRDRMQNKYAHNKVGEAPVVDKIREFLFFFLFFYFFYYFF</sequence>
<gene>
    <name evidence="2" type="ORF">KFK09_006862</name>
</gene>
<dbReference type="EMBL" id="JAGYWB010000006">
    <property type="protein sequence ID" value="KAI0519415.1"/>
    <property type="molecule type" value="Genomic_DNA"/>
</dbReference>
<feature type="transmembrane region" description="Helical" evidence="1">
    <location>
        <begin position="34"/>
        <end position="50"/>
    </location>
</feature>
<keyword evidence="1" id="KW-0812">Transmembrane</keyword>
<evidence type="ECO:0000256" key="1">
    <source>
        <dbReference type="SAM" id="Phobius"/>
    </source>
</evidence>
<comment type="caution">
    <text evidence="2">The sequence shown here is derived from an EMBL/GenBank/DDBJ whole genome shotgun (WGS) entry which is preliminary data.</text>
</comment>
<keyword evidence="3" id="KW-1185">Reference proteome</keyword>
<evidence type="ECO:0000313" key="3">
    <source>
        <dbReference type="Proteomes" id="UP000829196"/>
    </source>
</evidence>
<dbReference type="OrthoDB" id="424543at2759"/>
<evidence type="ECO:0000313" key="2">
    <source>
        <dbReference type="EMBL" id="KAI0519415.1"/>
    </source>
</evidence>
<dbReference type="Proteomes" id="UP000829196">
    <property type="component" value="Unassembled WGS sequence"/>
</dbReference>
<keyword evidence="1" id="KW-1133">Transmembrane helix</keyword>
<name>A0A8T3BQA4_DENNO</name>
<accession>A0A8T3BQA4</accession>
<reference evidence="2" key="1">
    <citation type="journal article" date="2022" name="Front. Genet.">
        <title>Chromosome-Scale Assembly of the Dendrobium nobile Genome Provides Insights Into the Molecular Mechanism of the Biosynthesis of the Medicinal Active Ingredient of Dendrobium.</title>
        <authorList>
            <person name="Xu Q."/>
            <person name="Niu S.-C."/>
            <person name="Li K.-L."/>
            <person name="Zheng P.-J."/>
            <person name="Zhang X.-J."/>
            <person name="Jia Y."/>
            <person name="Liu Y."/>
            <person name="Niu Y.-X."/>
            <person name="Yu L.-H."/>
            <person name="Chen D.-F."/>
            <person name="Zhang G.-Q."/>
        </authorList>
    </citation>
    <scope>NUCLEOTIDE SEQUENCE</scope>
    <source>
        <tissue evidence="2">Leaf</tissue>
    </source>
</reference>
<organism evidence="2 3">
    <name type="scientific">Dendrobium nobile</name>
    <name type="common">Orchid</name>
    <dbReference type="NCBI Taxonomy" id="94219"/>
    <lineage>
        <taxon>Eukaryota</taxon>
        <taxon>Viridiplantae</taxon>
        <taxon>Streptophyta</taxon>
        <taxon>Embryophyta</taxon>
        <taxon>Tracheophyta</taxon>
        <taxon>Spermatophyta</taxon>
        <taxon>Magnoliopsida</taxon>
        <taxon>Liliopsida</taxon>
        <taxon>Asparagales</taxon>
        <taxon>Orchidaceae</taxon>
        <taxon>Epidendroideae</taxon>
        <taxon>Malaxideae</taxon>
        <taxon>Dendrobiinae</taxon>
        <taxon>Dendrobium</taxon>
    </lineage>
</organism>